<name>A0A1J7JME3_9PEZI</name>
<evidence type="ECO:0000313" key="3">
    <source>
        <dbReference type="Proteomes" id="UP000182658"/>
    </source>
</evidence>
<dbReference type="InParanoid" id="A0A1J7JME3"/>
<proteinExistence type="predicted"/>
<dbReference type="Proteomes" id="UP000182658">
    <property type="component" value="Unassembled WGS sequence"/>
</dbReference>
<accession>A0A1J7JME3</accession>
<evidence type="ECO:0000256" key="1">
    <source>
        <dbReference type="SAM" id="MobiDB-lite"/>
    </source>
</evidence>
<dbReference type="EMBL" id="KV875096">
    <property type="protein sequence ID" value="OIW30484.1"/>
    <property type="molecule type" value="Genomic_DNA"/>
</dbReference>
<reference evidence="2 3" key="1">
    <citation type="submission" date="2016-10" db="EMBL/GenBank/DDBJ databases">
        <title>Draft genome sequence of Coniochaeta ligniaria NRRL30616, a lignocellulolytic fungus for bioabatement of inhibitors in plant biomass hydrolysates.</title>
        <authorList>
            <consortium name="DOE Joint Genome Institute"/>
            <person name="Jimenez D.J."/>
            <person name="Hector R.E."/>
            <person name="Riley R."/>
            <person name="Sun H."/>
            <person name="Grigoriev I.V."/>
            <person name="Van Elsas J.D."/>
            <person name="Nichols N.N."/>
        </authorList>
    </citation>
    <scope>NUCLEOTIDE SEQUENCE [LARGE SCALE GENOMIC DNA]</scope>
    <source>
        <strain evidence="2 3">NRRL 30616</strain>
    </source>
</reference>
<organism evidence="2 3">
    <name type="scientific">Coniochaeta ligniaria NRRL 30616</name>
    <dbReference type="NCBI Taxonomy" id="1408157"/>
    <lineage>
        <taxon>Eukaryota</taxon>
        <taxon>Fungi</taxon>
        <taxon>Dikarya</taxon>
        <taxon>Ascomycota</taxon>
        <taxon>Pezizomycotina</taxon>
        <taxon>Sordariomycetes</taxon>
        <taxon>Sordariomycetidae</taxon>
        <taxon>Coniochaetales</taxon>
        <taxon>Coniochaetaceae</taxon>
        <taxon>Coniochaeta</taxon>
    </lineage>
</organism>
<dbReference type="AlphaFoldDB" id="A0A1J7JME3"/>
<feature type="compositionally biased region" description="Basic and acidic residues" evidence="1">
    <location>
        <begin position="137"/>
        <end position="151"/>
    </location>
</feature>
<evidence type="ECO:0000313" key="2">
    <source>
        <dbReference type="EMBL" id="OIW30484.1"/>
    </source>
</evidence>
<feature type="region of interest" description="Disordered" evidence="1">
    <location>
        <begin position="1"/>
        <end position="167"/>
    </location>
</feature>
<keyword evidence="3" id="KW-1185">Reference proteome</keyword>
<gene>
    <name evidence="2" type="ORF">CONLIGDRAFT_280290</name>
</gene>
<protein>
    <submittedName>
        <fullName evidence="2">Uncharacterized protein</fullName>
    </submittedName>
</protein>
<sequence>MGSCCSRLAANGDSTRFGSSNSQHPDAPYPGKQVNQFSPVAAGNRQVPSPPGGPTMGTVTVSVNLSSSGEIAAAPSPGLEVIAHQPKSSPAPRATPTSTLSASERRFGRFYPDPDSDSQSLSYLAIRGDSHNGTQLRQEEGRQPPSDDKSSSDNTVDFRSVRSRASV</sequence>
<feature type="compositionally biased region" description="Polar residues" evidence="1">
    <location>
        <begin position="57"/>
        <end position="69"/>
    </location>
</feature>
<feature type="compositionally biased region" description="Polar residues" evidence="1">
    <location>
        <begin position="12"/>
        <end position="24"/>
    </location>
</feature>
<feature type="compositionally biased region" description="Polar residues" evidence="1">
    <location>
        <begin position="152"/>
        <end position="167"/>
    </location>
</feature>